<protein>
    <recommendedName>
        <fullName evidence="2">FAD synthase</fullName>
        <ecNumber evidence="2">2.7.7.2</ecNumber>
    </recommendedName>
</protein>
<dbReference type="KEGG" id="mcit:NCTC10181_00877"/>
<evidence type="ECO:0000256" key="5">
    <source>
        <dbReference type="ARBA" id="ARBA00022679"/>
    </source>
</evidence>
<dbReference type="NCBIfam" id="NF045965">
    <property type="entry name" value="RibF_rel"/>
    <property type="match status" value="1"/>
</dbReference>
<dbReference type="Gene3D" id="3.40.50.620">
    <property type="entry name" value="HUPs"/>
    <property type="match status" value="1"/>
</dbReference>
<gene>
    <name evidence="12" type="primary">ribF</name>
    <name evidence="12" type="ORF">NCTC10181_00877</name>
</gene>
<comment type="catalytic activity">
    <reaction evidence="10">
        <text>FMN + ATP + H(+) = FAD + diphosphate</text>
        <dbReference type="Rhea" id="RHEA:17237"/>
        <dbReference type="ChEBI" id="CHEBI:15378"/>
        <dbReference type="ChEBI" id="CHEBI:30616"/>
        <dbReference type="ChEBI" id="CHEBI:33019"/>
        <dbReference type="ChEBI" id="CHEBI:57692"/>
        <dbReference type="ChEBI" id="CHEBI:58210"/>
        <dbReference type="EC" id="2.7.7.2"/>
    </reaction>
</comment>
<dbReference type="Pfam" id="PF06574">
    <property type="entry name" value="FAD_syn"/>
    <property type="match status" value="1"/>
</dbReference>
<reference evidence="12 13" key="1">
    <citation type="submission" date="2019-01" db="EMBL/GenBank/DDBJ databases">
        <authorList>
            <consortium name="Pathogen Informatics"/>
        </authorList>
    </citation>
    <scope>NUCLEOTIDE SEQUENCE [LARGE SCALE GENOMIC DNA]</scope>
    <source>
        <strain evidence="12 13">NCTC10181</strain>
    </source>
</reference>
<dbReference type="GO" id="GO:0009231">
    <property type="term" value="P:riboflavin biosynthetic process"/>
    <property type="evidence" value="ECO:0007669"/>
    <property type="project" value="InterPro"/>
</dbReference>
<dbReference type="RefSeq" id="WP_129725773.1">
    <property type="nucleotide sequence ID" value="NZ_CP101807.1"/>
</dbReference>
<accession>A0A449B340</accession>
<proteinExistence type="predicted"/>
<evidence type="ECO:0000256" key="7">
    <source>
        <dbReference type="ARBA" id="ARBA00022741"/>
    </source>
</evidence>
<evidence type="ECO:0000256" key="2">
    <source>
        <dbReference type="ARBA" id="ARBA00012393"/>
    </source>
</evidence>
<dbReference type="NCBIfam" id="NF005518">
    <property type="entry name" value="PRK07143.1"/>
    <property type="match status" value="1"/>
</dbReference>
<evidence type="ECO:0000256" key="3">
    <source>
        <dbReference type="ARBA" id="ARBA00022630"/>
    </source>
</evidence>
<keyword evidence="8" id="KW-0274">FAD</keyword>
<dbReference type="EMBL" id="LR215036">
    <property type="protein sequence ID" value="VEU75002.1"/>
    <property type="molecule type" value="Genomic_DNA"/>
</dbReference>
<evidence type="ECO:0000259" key="11">
    <source>
        <dbReference type="Pfam" id="PF06574"/>
    </source>
</evidence>
<evidence type="ECO:0000313" key="12">
    <source>
        <dbReference type="EMBL" id="VEU75002.1"/>
    </source>
</evidence>
<keyword evidence="4" id="KW-0288">FMN</keyword>
<dbReference type="GO" id="GO:0003919">
    <property type="term" value="F:FMN adenylyltransferase activity"/>
    <property type="evidence" value="ECO:0007669"/>
    <property type="project" value="UniProtKB-EC"/>
</dbReference>
<dbReference type="SUPFAM" id="SSF52374">
    <property type="entry name" value="Nucleotidylyl transferase"/>
    <property type="match status" value="1"/>
</dbReference>
<keyword evidence="12" id="KW-0418">Kinase</keyword>
<evidence type="ECO:0000256" key="1">
    <source>
        <dbReference type="ARBA" id="ARBA00004726"/>
    </source>
</evidence>
<keyword evidence="7" id="KW-0547">Nucleotide-binding</keyword>
<comment type="pathway">
    <text evidence="1">Cofactor biosynthesis; FAD biosynthesis; FAD from FMN: step 1/1.</text>
</comment>
<evidence type="ECO:0000256" key="9">
    <source>
        <dbReference type="ARBA" id="ARBA00022840"/>
    </source>
</evidence>
<evidence type="ECO:0000256" key="6">
    <source>
        <dbReference type="ARBA" id="ARBA00022695"/>
    </source>
</evidence>
<dbReference type="Proteomes" id="UP000290985">
    <property type="component" value="Chromosome"/>
</dbReference>
<dbReference type="AlphaFoldDB" id="A0A449B340"/>
<evidence type="ECO:0000256" key="10">
    <source>
        <dbReference type="ARBA" id="ARBA00049494"/>
    </source>
</evidence>
<dbReference type="InterPro" id="IPR015864">
    <property type="entry name" value="FAD_synthase"/>
</dbReference>
<evidence type="ECO:0000256" key="8">
    <source>
        <dbReference type="ARBA" id="ARBA00022827"/>
    </source>
</evidence>
<evidence type="ECO:0000313" key="13">
    <source>
        <dbReference type="Proteomes" id="UP000290985"/>
    </source>
</evidence>
<feature type="domain" description="FAD synthetase" evidence="11">
    <location>
        <begin position="14"/>
        <end position="151"/>
    </location>
</feature>
<dbReference type="UniPathway" id="UPA00277">
    <property type="reaction ID" value="UER00407"/>
</dbReference>
<dbReference type="GO" id="GO:0005524">
    <property type="term" value="F:ATP binding"/>
    <property type="evidence" value="ECO:0007669"/>
    <property type="project" value="UniProtKB-KW"/>
</dbReference>
<keyword evidence="13" id="KW-1185">Reference proteome</keyword>
<dbReference type="EC" id="2.7.7.2" evidence="2"/>
<keyword evidence="5 12" id="KW-0808">Transferase</keyword>
<keyword evidence="6" id="KW-0548">Nucleotidyltransferase</keyword>
<dbReference type="GO" id="GO:0006747">
    <property type="term" value="P:FAD biosynthetic process"/>
    <property type="evidence" value="ECO:0007669"/>
    <property type="project" value="UniProtKB-UniPathway"/>
</dbReference>
<organism evidence="12 13">
    <name type="scientific">Mycoplasmopsis citelli</name>
    <dbReference type="NCBI Taxonomy" id="171281"/>
    <lineage>
        <taxon>Bacteria</taxon>
        <taxon>Bacillati</taxon>
        <taxon>Mycoplasmatota</taxon>
        <taxon>Mycoplasmoidales</taxon>
        <taxon>Metamycoplasmataceae</taxon>
        <taxon>Mycoplasmopsis</taxon>
    </lineage>
</organism>
<sequence>MIIYNIDNFEVQDNDSFIIGSFESFHLGHFQLLKNISTNSGRKIIICFNNEELMPKFGKYFFTDNFAKYTTLSSLGIDGVIELNFSKVSLMDGKDFLEKIFLNKAVNITVGKDFKFGKGAKYVAEDIAQILPNAKVSVLDLYKVKNVKISTKDLKDLLEFGDIEKLNLLLPRNYAFSGTFNAPNLLEVSQKLTPLHSGIYVVLIKSPIMVYYGVIHQSLDSNKYIYLIDKDTKFPQKQRLLVELITKIKTITSKPNDIVSEEDIQKAKSYFIKNKNLI</sequence>
<dbReference type="InterPro" id="IPR014729">
    <property type="entry name" value="Rossmann-like_a/b/a_fold"/>
</dbReference>
<name>A0A449B340_9BACT</name>
<dbReference type="OrthoDB" id="9803667at2"/>
<evidence type="ECO:0000256" key="4">
    <source>
        <dbReference type="ARBA" id="ARBA00022643"/>
    </source>
</evidence>
<keyword evidence="9" id="KW-0067">ATP-binding</keyword>
<dbReference type="GO" id="GO:0016301">
    <property type="term" value="F:kinase activity"/>
    <property type="evidence" value="ECO:0007669"/>
    <property type="project" value="UniProtKB-KW"/>
</dbReference>
<keyword evidence="3" id="KW-0285">Flavoprotein</keyword>